<feature type="region of interest" description="Disordered" evidence="1">
    <location>
        <begin position="299"/>
        <end position="351"/>
    </location>
</feature>
<dbReference type="RefSeq" id="XP_024774902.1">
    <property type="nucleotide sequence ID" value="XM_024917356.1"/>
</dbReference>
<protein>
    <submittedName>
        <fullName evidence="2">Uncharacterized protein</fullName>
    </submittedName>
</protein>
<organism evidence="2 3">
    <name type="scientific">Trichoderma harzianum CBS 226.95</name>
    <dbReference type="NCBI Taxonomy" id="983964"/>
    <lineage>
        <taxon>Eukaryota</taxon>
        <taxon>Fungi</taxon>
        <taxon>Dikarya</taxon>
        <taxon>Ascomycota</taxon>
        <taxon>Pezizomycotina</taxon>
        <taxon>Sordariomycetes</taxon>
        <taxon>Hypocreomycetidae</taxon>
        <taxon>Hypocreales</taxon>
        <taxon>Hypocreaceae</taxon>
        <taxon>Trichoderma</taxon>
    </lineage>
</organism>
<accession>A0A2T4ADQ5</accession>
<dbReference type="Proteomes" id="UP000241690">
    <property type="component" value="Unassembled WGS sequence"/>
</dbReference>
<reference evidence="2 3" key="1">
    <citation type="submission" date="2016-07" db="EMBL/GenBank/DDBJ databases">
        <title>Multiple horizontal gene transfer events from other fungi enriched the ability of initially mycotrophic Trichoderma (Ascomycota) to feed on dead plant biomass.</title>
        <authorList>
            <consortium name="DOE Joint Genome Institute"/>
            <person name="Aerts A."/>
            <person name="Atanasova L."/>
            <person name="Chenthamara K."/>
            <person name="Zhang J."/>
            <person name="Grujic M."/>
            <person name="Henrissat B."/>
            <person name="Kuo A."/>
            <person name="Salamov A."/>
            <person name="Lipzen A."/>
            <person name="Labutti K."/>
            <person name="Barry K."/>
            <person name="Miao Y."/>
            <person name="Rahimi M.J."/>
            <person name="Shen Q."/>
            <person name="Grigoriev I.V."/>
            <person name="Kubicek C.P."/>
            <person name="Druzhinina I.S."/>
        </authorList>
    </citation>
    <scope>NUCLEOTIDE SEQUENCE [LARGE SCALE GENOMIC DNA]</scope>
    <source>
        <strain evidence="2 3">CBS 226.95</strain>
    </source>
</reference>
<evidence type="ECO:0000256" key="1">
    <source>
        <dbReference type="SAM" id="MobiDB-lite"/>
    </source>
</evidence>
<feature type="compositionally biased region" description="Polar residues" evidence="1">
    <location>
        <begin position="306"/>
        <end position="316"/>
    </location>
</feature>
<name>A0A2T4ADQ5_TRIHA</name>
<proteinExistence type="predicted"/>
<dbReference type="AlphaFoldDB" id="A0A2T4ADQ5"/>
<dbReference type="EMBL" id="KZ679680">
    <property type="protein sequence ID" value="PTB55225.1"/>
    <property type="molecule type" value="Genomic_DNA"/>
</dbReference>
<evidence type="ECO:0000313" key="3">
    <source>
        <dbReference type="Proteomes" id="UP000241690"/>
    </source>
</evidence>
<gene>
    <name evidence="2" type="ORF">M431DRAFT_495440</name>
</gene>
<evidence type="ECO:0000313" key="2">
    <source>
        <dbReference type="EMBL" id="PTB55225.1"/>
    </source>
</evidence>
<keyword evidence="3" id="KW-1185">Reference proteome</keyword>
<sequence>MSFSRNRRQHRPVIEPIQTGHANLLYKSHVFSRRRLSPLSGVVSTEMASLDSVVSSGCRTRREMRFVEKQALHRLHIPGTTPNVTRQANPGFNPVYFGPCVRRPSIAVESPSSARGHHIPASRGDISLPCSPTTLHMSLSVILSANYNTPVSPSCESDIRRRHLADFQRARLELWQQGAQRFGRLEDADVFVRPLPLGKSHENIGSPSRDPDSPFTVSLSSLLPSPALPSPALPSLTSTLSRQLSVRAIIHSKSHSPIVLKREFGLDDLRKTIPDPLPSPRSPNFNPEALLSVLEPLNRKRRASCSPESDSTNASHNENDSDDGDKGSDGDPEMTAETTASPEPCRRPRVSAQPTIVPINVQYARAQLPALAAIIMSGRVRQGDMIDLALPHPQVWPETVAYVYTGEAQLLTEQTKENILYLGGKI</sequence>
<dbReference type="GeneID" id="36625925"/>